<dbReference type="PROSITE" id="PS51257">
    <property type="entry name" value="PROKAR_LIPOPROTEIN"/>
    <property type="match status" value="1"/>
</dbReference>
<evidence type="ECO:0000256" key="1">
    <source>
        <dbReference type="SAM" id="SignalP"/>
    </source>
</evidence>
<feature type="chain" id="PRO_5046801862" evidence="1">
    <location>
        <begin position="30"/>
        <end position="107"/>
    </location>
</feature>
<name>A0ABY8Y3V3_9GAMM</name>
<keyword evidence="3" id="KW-1185">Reference proteome</keyword>
<keyword evidence="1" id="KW-0732">Signal</keyword>
<reference evidence="2 3" key="1">
    <citation type="submission" date="2023-06" db="EMBL/GenBank/DDBJ databases">
        <title>Proteus appendicitidis sp. nov., isolated from the appendiceal pus of an appendicitis patient in Yongzhou, China.</title>
        <authorList>
            <person name="Cai X."/>
        </authorList>
    </citation>
    <scope>NUCLEOTIDE SEQUENCE [LARGE SCALE GENOMIC DNA]</scope>
    <source>
        <strain evidence="2 3">HZ0627</strain>
    </source>
</reference>
<proteinExistence type="predicted"/>
<evidence type="ECO:0000313" key="3">
    <source>
        <dbReference type="Proteomes" id="UP001226651"/>
    </source>
</evidence>
<dbReference type="EMBL" id="CP127389">
    <property type="protein sequence ID" value="WIV86971.1"/>
    <property type="molecule type" value="Genomic_DNA"/>
</dbReference>
<protein>
    <submittedName>
        <fullName evidence="2">DUF333 domain-containing protein</fullName>
    </submittedName>
</protein>
<evidence type="ECO:0000313" key="2">
    <source>
        <dbReference type="EMBL" id="WIV86971.1"/>
    </source>
</evidence>
<dbReference type="Proteomes" id="UP001226651">
    <property type="component" value="Chromosome"/>
</dbReference>
<feature type="signal peptide" evidence="1">
    <location>
        <begin position="1"/>
        <end position="29"/>
    </location>
</feature>
<sequence>MQKKFKTAYYLFMLTSFAFIAGCSNSAQTQYSPTQNSSTQIVSKSRTIPTTSLDIPLEESAKATCVFSGGVPSLNYELHGGQTPVCQFANGKRCSEQALIEGACIPG</sequence>
<gene>
    <name evidence="2" type="ORF">QQS39_10790</name>
</gene>
<accession>A0ABY8Y3V3</accession>
<organism evidence="2 3">
    <name type="scientific">Proteus appendicitidis</name>
    <dbReference type="NCBI Taxonomy" id="3034648"/>
    <lineage>
        <taxon>Bacteria</taxon>
        <taxon>Pseudomonadati</taxon>
        <taxon>Pseudomonadota</taxon>
        <taxon>Gammaproteobacteria</taxon>
        <taxon>Enterobacterales</taxon>
        <taxon>Morganellaceae</taxon>
        <taxon>Proteus</taxon>
    </lineage>
</organism>
<dbReference type="Pfam" id="PF03891">
    <property type="entry name" value="DUF333"/>
    <property type="match status" value="1"/>
</dbReference>
<dbReference type="InterPro" id="IPR005590">
    <property type="entry name" value="DUF333"/>
</dbReference>
<dbReference type="RefSeq" id="WP_285804503.1">
    <property type="nucleotide sequence ID" value="NZ_CP127389.1"/>
</dbReference>